<evidence type="ECO:0000256" key="1">
    <source>
        <dbReference type="ARBA" id="ARBA00023172"/>
    </source>
</evidence>
<dbReference type="GO" id="GO:0006310">
    <property type="term" value="P:DNA recombination"/>
    <property type="evidence" value="ECO:0007669"/>
    <property type="project" value="UniProtKB-KW"/>
</dbReference>
<keyword evidence="6" id="KW-1185">Reference proteome</keyword>
<sequence>MPTQPAYLTISRHGTYYFRVVIPKPLRSAFGAQREIRRSLKTDSLRLALRRARQYAARFEAAFDKVLGVVDQDDYEPSDDDLELFMEQLNKASEAEFWNSHSSNSAEPVAAYKSAITEEEWHELEAQLRRSDIAKALTGHAKRTIPERQREFAESLYTASLSLPRPQFIKLLPKLIDSLALQQLRTPAQAGATSAPPSSQTEPPPNGPTLYELWELQRETERRLNKKKSLSAHRDEHGHASRLCILSGNKPFGSLTLKEIDQLYLLTSQIKTVRGGTIPAPGSPIESILAKPGEERLHGATVEKMIVRLGVLHKFAYKKGLTIVDPAMTEKPVVSKKIARTIEEQLDDLRPFTRTDLNAIFSGYLYSGSDVGAIELVFPYQFWLPLLGIFTGSRLNEICQLDLDDIAQDAETGLWFISITDDEEDKPHPKALKNQSSRRFVPVHEQLIGAGFLDFISQARSEGREKLFSDGLTYNPTKGWGGNATTFFTRMPSKSTPQGGYFFNIGIRKRLEDGKPDNKKFHSFRHTFIDLVRNTGLEARSLLETFTGHAKKSKSQADDYGLGIYLQNKYETLHTVQFPAILTGITYSDFESRLGQKLLTSVERHREKHGLNQREIPAER</sequence>
<dbReference type="EMBL" id="LT629689">
    <property type="protein sequence ID" value="SDF94331.1"/>
    <property type="molecule type" value="Genomic_DNA"/>
</dbReference>
<dbReference type="Gene3D" id="1.10.443.10">
    <property type="entry name" value="Intergrase catalytic core"/>
    <property type="match status" value="1"/>
</dbReference>
<dbReference type="SUPFAM" id="SSF56349">
    <property type="entry name" value="DNA breaking-rejoining enzymes"/>
    <property type="match status" value="1"/>
</dbReference>
<evidence type="ECO:0000256" key="2">
    <source>
        <dbReference type="SAM" id="MobiDB-lite"/>
    </source>
</evidence>
<accession>A0A5C5Q8J0</accession>
<evidence type="ECO:0000313" key="4">
    <source>
        <dbReference type="EMBL" id="SDF94331.1"/>
    </source>
</evidence>
<name>A0A5C5Q8J0_9PSED</name>
<feature type="compositionally biased region" description="Polar residues" evidence="2">
    <location>
        <begin position="187"/>
        <end position="201"/>
    </location>
</feature>
<dbReference type="RefSeq" id="WP_042946924.1">
    <property type="nucleotide sequence ID" value="NZ_LT629689.1"/>
</dbReference>
<organism evidence="5 7">
    <name type="scientific">Pseudomonas extremaustralis</name>
    <dbReference type="NCBI Taxonomy" id="359110"/>
    <lineage>
        <taxon>Bacteria</taxon>
        <taxon>Pseudomonadati</taxon>
        <taxon>Pseudomonadota</taxon>
        <taxon>Gammaproteobacteria</taxon>
        <taxon>Pseudomonadales</taxon>
        <taxon>Pseudomonadaceae</taxon>
        <taxon>Pseudomonas</taxon>
    </lineage>
</organism>
<dbReference type="GeneID" id="78555818"/>
<feature type="region of interest" description="Disordered" evidence="2">
    <location>
        <begin position="187"/>
        <end position="210"/>
    </location>
</feature>
<reference evidence="5 7" key="2">
    <citation type="submission" date="2019-06" db="EMBL/GenBank/DDBJ databases">
        <title>Pseudomonas bimorpha sp. nov. isolated from bovine raw milk and skim milk concentrate.</title>
        <authorList>
            <person name="Hofmann K."/>
            <person name="Huptas C."/>
            <person name="Doll E."/>
            <person name="Scherer S."/>
            <person name="Wenning M."/>
        </authorList>
    </citation>
    <scope>NUCLEOTIDE SEQUENCE [LARGE SCALE GENOMIC DNA]</scope>
    <source>
        <strain evidence="5 7">DSM 17835</strain>
    </source>
</reference>
<evidence type="ECO:0000259" key="3">
    <source>
        <dbReference type="Pfam" id="PF20172"/>
    </source>
</evidence>
<dbReference type="GO" id="GO:0015074">
    <property type="term" value="P:DNA integration"/>
    <property type="evidence" value="ECO:0007669"/>
    <property type="project" value="InterPro"/>
</dbReference>
<proteinExistence type="predicted"/>
<evidence type="ECO:0000313" key="6">
    <source>
        <dbReference type="Proteomes" id="UP000182858"/>
    </source>
</evidence>
<dbReference type="Proteomes" id="UP000317951">
    <property type="component" value="Unassembled WGS sequence"/>
</dbReference>
<evidence type="ECO:0000313" key="7">
    <source>
        <dbReference type="Proteomes" id="UP000317951"/>
    </source>
</evidence>
<dbReference type="InterPro" id="IPR011010">
    <property type="entry name" value="DNA_brk_join_enz"/>
</dbReference>
<dbReference type="InterPro" id="IPR046668">
    <property type="entry name" value="DUF6538"/>
</dbReference>
<dbReference type="OrthoDB" id="9784724at2"/>
<gene>
    <name evidence="5" type="ORF">FIV36_22870</name>
    <name evidence="4" type="ORF">SAMN05216591_4456</name>
</gene>
<protein>
    <submittedName>
        <fullName evidence="5">Site-specific integrase</fullName>
    </submittedName>
</protein>
<dbReference type="InterPro" id="IPR013762">
    <property type="entry name" value="Integrase-like_cat_sf"/>
</dbReference>
<dbReference type="GO" id="GO:0003677">
    <property type="term" value="F:DNA binding"/>
    <property type="evidence" value="ECO:0007669"/>
    <property type="project" value="InterPro"/>
</dbReference>
<dbReference type="Proteomes" id="UP000182858">
    <property type="component" value="Chromosome I"/>
</dbReference>
<dbReference type="Pfam" id="PF20172">
    <property type="entry name" value="DUF6538"/>
    <property type="match status" value="1"/>
</dbReference>
<dbReference type="EMBL" id="VFET01000023">
    <property type="protein sequence ID" value="TWS01828.1"/>
    <property type="molecule type" value="Genomic_DNA"/>
</dbReference>
<keyword evidence="1" id="KW-0233">DNA recombination</keyword>
<dbReference type="CDD" id="cd01184">
    <property type="entry name" value="INT_C_like_1"/>
    <property type="match status" value="1"/>
</dbReference>
<dbReference type="AlphaFoldDB" id="A0A5C5Q8J0"/>
<feature type="domain" description="DUF6538" evidence="3">
    <location>
        <begin position="11"/>
        <end position="65"/>
    </location>
</feature>
<evidence type="ECO:0000313" key="5">
    <source>
        <dbReference type="EMBL" id="TWS01828.1"/>
    </source>
</evidence>
<reference evidence="4 6" key="1">
    <citation type="submission" date="2016-10" db="EMBL/GenBank/DDBJ databases">
        <authorList>
            <person name="Varghese N."/>
            <person name="Submissions S."/>
        </authorList>
    </citation>
    <scope>NUCLEOTIDE SEQUENCE [LARGE SCALE GENOMIC DNA]</scope>
    <source>
        <strain evidence="4 6">DSM 17835</strain>
    </source>
</reference>